<gene>
    <name evidence="1" type="ORF">GCM10009676_04800</name>
</gene>
<proteinExistence type="predicted"/>
<evidence type="ECO:0000313" key="1">
    <source>
        <dbReference type="EMBL" id="GAA1225968.1"/>
    </source>
</evidence>
<keyword evidence="2" id="KW-1185">Reference proteome</keyword>
<sequence>MIAHGHLVSEFDVAVEDCPAASPDHSFVAEGAGSRAAAVVVEPWGEAAWTATFASPDPGRRALSALLGTPSTTGLCVVERGTVFLGDVLEPEGFDVVLTPGPVVAAEELAAEAVLLLVTPWAITAVGISGVLWTTPRIAIDGLRVDEASDGWVGGVADPDDDEPRDFAVELATGQVVGGAMIA</sequence>
<reference evidence="2" key="1">
    <citation type="journal article" date="2019" name="Int. J. Syst. Evol. Microbiol.">
        <title>The Global Catalogue of Microorganisms (GCM) 10K type strain sequencing project: providing services to taxonomists for standard genome sequencing and annotation.</title>
        <authorList>
            <consortium name="The Broad Institute Genomics Platform"/>
            <consortium name="The Broad Institute Genome Sequencing Center for Infectious Disease"/>
            <person name="Wu L."/>
            <person name="Ma J."/>
        </authorList>
    </citation>
    <scope>NUCLEOTIDE SEQUENCE [LARGE SCALE GENOMIC DNA]</scope>
    <source>
        <strain evidence="2">JCM 13023</strain>
    </source>
</reference>
<name>A0ABP4GIE7_9PSEU</name>
<comment type="caution">
    <text evidence="1">The sequence shown here is derived from an EMBL/GenBank/DDBJ whole genome shotgun (WGS) entry which is preliminary data.</text>
</comment>
<dbReference type="Proteomes" id="UP001500653">
    <property type="component" value="Unassembled WGS sequence"/>
</dbReference>
<protein>
    <submittedName>
        <fullName evidence="1">Uncharacterized protein</fullName>
    </submittedName>
</protein>
<evidence type="ECO:0000313" key="2">
    <source>
        <dbReference type="Proteomes" id="UP001500653"/>
    </source>
</evidence>
<accession>A0ABP4GIE7</accession>
<organism evidence="1 2">
    <name type="scientific">Prauserella halophila</name>
    <dbReference type="NCBI Taxonomy" id="185641"/>
    <lineage>
        <taxon>Bacteria</taxon>
        <taxon>Bacillati</taxon>
        <taxon>Actinomycetota</taxon>
        <taxon>Actinomycetes</taxon>
        <taxon>Pseudonocardiales</taxon>
        <taxon>Pseudonocardiaceae</taxon>
        <taxon>Prauserella</taxon>
    </lineage>
</organism>
<dbReference type="EMBL" id="BAAALN010000002">
    <property type="protein sequence ID" value="GAA1225968.1"/>
    <property type="molecule type" value="Genomic_DNA"/>
</dbReference>